<evidence type="ECO:0000313" key="2">
    <source>
        <dbReference type="Proteomes" id="UP001211065"/>
    </source>
</evidence>
<accession>A0AAD5TVK2</accession>
<keyword evidence="2" id="KW-1185">Reference proteome</keyword>
<name>A0AAD5TVK2_9FUNG</name>
<comment type="caution">
    <text evidence="1">The sequence shown here is derived from an EMBL/GenBank/DDBJ whole genome shotgun (WGS) entry which is preliminary data.</text>
</comment>
<organism evidence="1 2">
    <name type="scientific">Clydaea vesicula</name>
    <dbReference type="NCBI Taxonomy" id="447962"/>
    <lineage>
        <taxon>Eukaryota</taxon>
        <taxon>Fungi</taxon>
        <taxon>Fungi incertae sedis</taxon>
        <taxon>Chytridiomycota</taxon>
        <taxon>Chytridiomycota incertae sedis</taxon>
        <taxon>Chytridiomycetes</taxon>
        <taxon>Lobulomycetales</taxon>
        <taxon>Lobulomycetaceae</taxon>
        <taxon>Clydaea</taxon>
    </lineage>
</organism>
<dbReference type="AlphaFoldDB" id="A0AAD5TVK2"/>
<proteinExistence type="predicted"/>
<evidence type="ECO:0000313" key="1">
    <source>
        <dbReference type="EMBL" id="KAJ3207712.1"/>
    </source>
</evidence>
<dbReference type="Proteomes" id="UP001211065">
    <property type="component" value="Unassembled WGS sequence"/>
</dbReference>
<protein>
    <submittedName>
        <fullName evidence="1">Uncharacterized protein</fullName>
    </submittedName>
</protein>
<gene>
    <name evidence="1" type="ORF">HK099_000210</name>
</gene>
<reference evidence="1" key="1">
    <citation type="submission" date="2020-05" db="EMBL/GenBank/DDBJ databases">
        <title>Phylogenomic resolution of chytrid fungi.</title>
        <authorList>
            <person name="Stajich J.E."/>
            <person name="Amses K."/>
            <person name="Simmons R."/>
            <person name="Seto K."/>
            <person name="Myers J."/>
            <person name="Bonds A."/>
            <person name="Quandt C.A."/>
            <person name="Barry K."/>
            <person name="Liu P."/>
            <person name="Grigoriev I."/>
            <person name="Longcore J.E."/>
            <person name="James T.Y."/>
        </authorList>
    </citation>
    <scope>NUCLEOTIDE SEQUENCE</scope>
    <source>
        <strain evidence="1">JEL0476</strain>
    </source>
</reference>
<dbReference type="EMBL" id="JADGJW010001037">
    <property type="protein sequence ID" value="KAJ3207712.1"/>
    <property type="molecule type" value="Genomic_DNA"/>
</dbReference>
<sequence length="132" mass="15078">MVEMSILNFRANANDDRLNLSLYIGTTPKFTLYKWVYNFIDSHDVSATTRDANTDYSINIGKTTYTISSNVKFMHHKKSINEDPKEKYKVPVGSEFAAFTQTNIPIILANEGIEEVLVYFRIRTDNNSSPAE</sequence>